<dbReference type="GO" id="GO:0022857">
    <property type="term" value="F:transmembrane transporter activity"/>
    <property type="evidence" value="ECO:0007669"/>
    <property type="project" value="InterPro"/>
</dbReference>
<dbReference type="Pfam" id="PF07690">
    <property type="entry name" value="MFS_1"/>
    <property type="match status" value="1"/>
</dbReference>
<dbReference type="InterPro" id="IPR011701">
    <property type="entry name" value="MFS"/>
</dbReference>
<dbReference type="PANTHER" id="PTHR23531">
    <property type="entry name" value="QUINOLENE RESISTANCE PROTEIN NORA"/>
    <property type="match status" value="1"/>
</dbReference>
<comment type="caution">
    <text evidence="5">The sequence shown here is derived from an EMBL/GenBank/DDBJ whole genome shotgun (WGS) entry which is preliminary data.</text>
</comment>
<dbReference type="EMBL" id="JARXYA010000013">
    <property type="protein sequence ID" value="MDH6504757.1"/>
    <property type="molecule type" value="Genomic_DNA"/>
</dbReference>
<dbReference type="AlphaFoldDB" id="A0AA43MCK5"/>
<protein>
    <submittedName>
        <fullName evidence="5">MFS family permease</fullName>
    </submittedName>
</protein>
<feature type="transmembrane region" description="Helical" evidence="4">
    <location>
        <begin position="6"/>
        <end position="23"/>
    </location>
</feature>
<evidence type="ECO:0000256" key="3">
    <source>
        <dbReference type="ARBA" id="ARBA00023136"/>
    </source>
</evidence>
<dbReference type="RefSeq" id="WP_280767872.1">
    <property type="nucleotide sequence ID" value="NZ_JARXXW010000007.1"/>
</dbReference>
<dbReference type="PANTHER" id="PTHR23531:SF1">
    <property type="entry name" value="QUINOLENE RESISTANCE PROTEIN NORA"/>
    <property type="match status" value="1"/>
</dbReference>
<evidence type="ECO:0000313" key="5">
    <source>
        <dbReference type="EMBL" id="MDH6504757.1"/>
    </source>
</evidence>
<sequence length="224" mass="24170">MALPGLLALLTLIALSIIFKGFDRSSKTPAISLHSYYQILCAKRFHALGLGIFSIGVLWGFVTGYMALYLSQHNFSVGLFFLPMSLALFGSRFGLLGILGGFSRPILVACSFGLMACAFALVFSLHSPLPIIISGICFGVGYSLSFPILSVWVSDSFDIDRRPIALSAFNASFYCGIFGVPSLIGYLALPPNSSYPLLLLIALAIGMGIFFSIAFKNQVQQRQA</sequence>
<reference evidence="5" key="1">
    <citation type="submission" date="2023-04" db="EMBL/GenBank/DDBJ databases">
        <title>Genome Encyclopedia of Bacteria and Archaea VI: Functional Genomics of Type Strains.</title>
        <authorList>
            <person name="Whitman W."/>
        </authorList>
    </citation>
    <scope>NUCLEOTIDE SEQUENCE</scope>
    <source>
        <strain evidence="5">Enz.4-51</strain>
    </source>
</reference>
<gene>
    <name evidence="5" type="ORF">M2127_002086</name>
</gene>
<feature type="transmembrane region" description="Helical" evidence="4">
    <location>
        <begin position="131"/>
        <end position="152"/>
    </location>
</feature>
<evidence type="ECO:0000256" key="2">
    <source>
        <dbReference type="ARBA" id="ARBA00022989"/>
    </source>
</evidence>
<feature type="transmembrane region" description="Helical" evidence="4">
    <location>
        <begin position="44"/>
        <end position="68"/>
    </location>
</feature>
<keyword evidence="2 4" id="KW-1133">Transmembrane helix</keyword>
<accession>A0AA43MCK5</accession>
<name>A0AA43MCK5_9BURK</name>
<evidence type="ECO:0000256" key="4">
    <source>
        <dbReference type="SAM" id="Phobius"/>
    </source>
</evidence>
<dbReference type="Gene3D" id="1.20.1250.20">
    <property type="entry name" value="MFS general substrate transporter like domains"/>
    <property type="match status" value="1"/>
</dbReference>
<dbReference type="InterPro" id="IPR036259">
    <property type="entry name" value="MFS_trans_sf"/>
</dbReference>
<keyword evidence="1 4" id="KW-0812">Transmembrane</keyword>
<proteinExistence type="predicted"/>
<dbReference type="InterPro" id="IPR052714">
    <property type="entry name" value="MFS_Exporter"/>
</dbReference>
<feature type="transmembrane region" description="Helical" evidence="4">
    <location>
        <begin position="195"/>
        <end position="215"/>
    </location>
</feature>
<evidence type="ECO:0000256" key="1">
    <source>
        <dbReference type="ARBA" id="ARBA00022692"/>
    </source>
</evidence>
<dbReference type="SUPFAM" id="SSF103473">
    <property type="entry name" value="MFS general substrate transporter"/>
    <property type="match status" value="1"/>
</dbReference>
<feature type="transmembrane region" description="Helical" evidence="4">
    <location>
        <begin position="106"/>
        <end position="125"/>
    </location>
</feature>
<organism evidence="5 6">
    <name type="scientific">Polynucleobacter sphagniphilus</name>
    <dbReference type="NCBI Taxonomy" id="1743169"/>
    <lineage>
        <taxon>Bacteria</taxon>
        <taxon>Pseudomonadati</taxon>
        <taxon>Pseudomonadota</taxon>
        <taxon>Betaproteobacteria</taxon>
        <taxon>Burkholderiales</taxon>
        <taxon>Burkholderiaceae</taxon>
        <taxon>Polynucleobacter</taxon>
    </lineage>
</organism>
<keyword evidence="6" id="KW-1185">Reference proteome</keyword>
<evidence type="ECO:0000313" key="6">
    <source>
        <dbReference type="Proteomes" id="UP001161160"/>
    </source>
</evidence>
<feature type="transmembrane region" description="Helical" evidence="4">
    <location>
        <begin position="164"/>
        <end position="189"/>
    </location>
</feature>
<keyword evidence="3 4" id="KW-0472">Membrane</keyword>
<feature type="transmembrane region" description="Helical" evidence="4">
    <location>
        <begin position="80"/>
        <end position="99"/>
    </location>
</feature>
<dbReference type="Proteomes" id="UP001161160">
    <property type="component" value="Unassembled WGS sequence"/>
</dbReference>